<sequence>MRSPTIAWLPLGLALFTLKTSATVLVTGKYTDNTCIIRGDWRYIKQIDETITEVFPEISNRDSFSLVDIRKSPVEVLDLLIRYNYNVATSNTVGPDTLWTLQKRR</sequence>
<dbReference type="InParanoid" id="A0A1V9XAW1"/>
<accession>A0A1V9XAW1</accession>
<keyword evidence="3" id="KW-1185">Reference proteome</keyword>
<keyword evidence="1" id="KW-0732">Signal</keyword>
<gene>
    <name evidence="2" type="ORF">BIW11_04150</name>
</gene>
<evidence type="ECO:0000313" key="3">
    <source>
        <dbReference type="Proteomes" id="UP000192247"/>
    </source>
</evidence>
<dbReference type="Proteomes" id="UP000192247">
    <property type="component" value="Unassembled WGS sequence"/>
</dbReference>
<organism evidence="2 3">
    <name type="scientific">Tropilaelaps mercedesae</name>
    <dbReference type="NCBI Taxonomy" id="418985"/>
    <lineage>
        <taxon>Eukaryota</taxon>
        <taxon>Metazoa</taxon>
        <taxon>Ecdysozoa</taxon>
        <taxon>Arthropoda</taxon>
        <taxon>Chelicerata</taxon>
        <taxon>Arachnida</taxon>
        <taxon>Acari</taxon>
        <taxon>Parasitiformes</taxon>
        <taxon>Mesostigmata</taxon>
        <taxon>Gamasina</taxon>
        <taxon>Dermanyssoidea</taxon>
        <taxon>Laelapidae</taxon>
        <taxon>Tropilaelaps</taxon>
    </lineage>
</organism>
<protein>
    <submittedName>
        <fullName evidence="2">Uncharacterized protein</fullName>
    </submittedName>
</protein>
<dbReference type="AlphaFoldDB" id="A0A1V9XAW1"/>
<feature type="signal peptide" evidence="1">
    <location>
        <begin position="1"/>
        <end position="22"/>
    </location>
</feature>
<proteinExistence type="predicted"/>
<evidence type="ECO:0000313" key="2">
    <source>
        <dbReference type="EMBL" id="OQR70462.1"/>
    </source>
</evidence>
<evidence type="ECO:0000256" key="1">
    <source>
        <dbReference type="SAM" id="SignalP"/>
    </source>
</evidence>
<dbReference type="EMBL" id="MNPL01017415">
    <property type="protein sequence ID" value="OQR70462.1"/>
    <property type="molecule type" value="Genomic_DNA"/>
</dbReference>
<comment type="caution">
    <text evidence="2">The sequence shown here is derived from an EMBL/GenBank/DDBJ whole genome shotgun (WGS) entry which is preliminary data.</text>
</comment>
<feature type="chain" id="PRO_5012506454" evidence="1">
    <location>
        <begin position="23"/>
        <end position="105"/>
    </location>
</feature>
<reference evidence="2 3" key="1">
    <citation type="journal article" date="2017" name="Gigascience">
        <title>Draft genome of the honey bee ectoparasitic mite, Tropilaelaps mercedesae, is shaped by the parasitic life history.</title>
        <authorList>
            <person name="Dong X."/>
            <person name="Armstrong S.D."/>
            <person name="Xia D."/>
            <person name="Makepeace B.L."/>
            <person name="Darby A.C."/>
            <person name="Kadowaki T."/>
        </authorList>
    </citation>
    <scope>NUCLEOTIDE SEQUENCE [LARGE SCALE GENOMIC DNA]</scope>
    <source>
        <strain evidence="2">Wuxi-XJTLU</strain>
    </source>
</reference>
<name>A0A1V9XAW1_9ACAR</name>